<sequence>MSRIGVFVCHCGLNIAKTIRVSDLSQFASTLPDVVVAKDYKFMCSTPGQEMIANDIKEHRLDRVIVAACSPLMHEQTFRKVIENAGLNKYMVTIVNIREQVSWVTHDIEEGTSKAKAVLNGAVYRARLLAPLTSRVIDVNPDVMVIGGGIAGIQAALELANTGKKVYLVEKNSTIGGHMAQFDKTFPTLDCSACILTPKMDAVLQHKNITMMTYCEVTEVKGYVGNFDITIKQKARYVDHSKCNACLACTEKCPGKGVSEWDEGLVKRKAIYIPFPQAVPQKPVIDRESCTYFIKGKCKLCQKVCEQKAIDYEQQDTFTTVKVGAVIVATGYDLMNTKPLVQYGYGKYPGVYSSLEVERLFNSAGPTGGKVTLRDGKEPQAIAILHCIGSRDKNNYEHCSRVCCMYSLKFAHLFKEKTSADVYQFYIDMRAAGKGYEEFYNRIIEEDVKFIRGKGARVVESADEPGRLIVEAEDTITGKFIKLPVDMVVLSPAMIPRADSKDVARLFNLSTDKYGFFMERHPKLAPLSTMSEGIFIAGVCQSPKDIPDTVAQANGAAAEALTIVVKDKMELEATTAMVNPASCCACQNCVRVCPYGAPFFNEQKGISEINEALCKGCGLCASVCPASAIIARHFTNDQVLAEIEGLMEF</sequence>
<dbReference type="InterPro" id="IPR036188">
    <property type="entry name" value="FAD/NAD-bd_sf"/>
</dbReference>
<protein>
    <submittedName>
        <fullName evidence="11">Cob--com heterodisulfide reductase subunit a</fullName>
        <ecNumber evidence="11">1.8.98.1</ecNumber>
    </submittedName>
</protein>
<dbReference type="GO" id="GO:0015948">
    <property type="term" value="P:methanogenesis"/>
    <property type="evidence" value="ECO:0007669"/>
    <property type="project" value="UniProtKB-KW"/>
</dbReference>
<evidence type="ECO:0000256" key="3">
    <source>
        <dbReference type="ARBA" id="ARBA00022485"/>
    </source>
</evidence>
<dbReference type="EC" id="1.8.98.1" evidence="11"/>
<proteinExistence type="inferred from homology"/>
<keyword evidence="5" id="KW-0274">FAD</keyword>
<name>A0A0W8FNW3_9ZZZZ</name>
<dbReference type="AlphaFoldDB" id="A0A0W8FNW3"/>
<evidence type="ECO:0000256" key="2">
    <source>
        <dbReference type="ARBA" id="ARBA00006561"/>
    </source>
</evidence>
<comment type="cofactor">
    <cofactor evidence="1">
        <name>FAD</name>
        <dbReference type="ChEBI" id="CHEBI:57692"/>
    </cofactor>
</comment>
<evidence type="ECO:0000256" key="6">
    <source>
        <dbReference type="ARBA" id="ARBA00022994"/>
    </source>
</evidence>
<reference evidence="11" key="1">
    <citation type="journal article" date="2015" name="Proc. Natl. Acad. Sci. U.S.A.">
        <title>Networks of energetic and metabolic interactions define dynamics in microbial communities.</title>
        <authorList>
            <person name="Embree M."/>
            <person name="Liu J.K."/>
            <person name="Al-Bassam M.M."/>
            <person name="Zengler K."/>
        </authorList>
    </citation>
    <scope>NUCLEOTIDE SEQUENCE</scope>
</reference>
<dbReference type="PROSITE" id="PS51379">
    <property type="entry name" value="4FE4S_FER_2"/>
    <property type="match status" value="4"/>
</dbReference>
<comment type="similarity">
    <text evidence="2">Belongs to the HdrA family.</text>
</comment>
<keyword evidence="8" id="KW-0408">Iron</keyword>
<evidence type="ECO:0000256" key="4">
    <source>
        <dbReference type="ARBA" id="ARBA00022723"/>
    </source>
</evidence>
<dbReference type="GO" id="GO:0051912">
    <property type="term" value="F:CoB--CoM heterodisulfide reductase activity"/>
    <property type="evidence" value="ECO:0007669"/>
    <property type="project" value="UniProtKB-EC"/>
</dbReference>
<keyword evidence="6" id="KW-0484">Methanogenesis</keyword>
<dbReference type="PANTHER" id="PTHR43498">
    <property type="entry name" value="FERREDOXIN:COB-COM HETERODISULFIDE REDUCTASE SUBUNIT A"/>
    <property type="match status" value="1"/>
</dbReference>
<dbReference type="InterPro" id="IPR039650">
    <property type="entry name" value="HdrA-like"/>
</dbReference>
<dbReference type="GO" id="GO:0046872">
    <property type="term" value="F:metal ion binding"/>
    <property type="evidence" value="ECO:0007669"/>
    <property type="project" value="UniProtKB-KW"/>
</dbReference>
<evidence type="ECO:0000313" key="11">
    <source>
        <dbReference type="EMBL" id="KUG22468.1"/>
    </source>
</evidence>
<dbReference type="Pfam" id="PF00037">
    <property type="entry name" value="Fer4"/>
    <property type="match status" value="1"/>
</dbReference>
<dbReference type="SUPFAM" id="SSF54862">
    <property type="entry name" value="4Fe-4S ferredoxins"/>
    <property type="match status" value="1"/>
</dbReference>
<dbReference type="InterPro" id="IPR017896">
    <property type="entry name" value="4Fe4S_Fe-S-bd"/>
</dbReference>
<dbReference type="FunFam" id="3.50.50.60:FF:000644">
    <property type="entry name" value="H(2):CoB-CoM heterodisulfide,ferredoxin reductase subunit A"/>
    <property type="match status" value="1"/>
</dbReference>
<keyword evidence="3" id="KW-0004">4Fe-4S</keyword>
<keyword evidence="5" id="KW-0285">Flavoprotein</keyword>
<feature type="domain" description="4Fe-4S ferredoxin-type" evidence="10">
    <location>
        <begin position="234"/>
        <end position="264"/>
    </location>
</feature>
<dbReference type="GO" id="GO:0051539">
    <property type="term" value="F:4 iron, 4 sulfur cluster binding"/>
    <property type="evidence" value="ECO:0007669"/>
    <property type="project" value="UniProtKB-KW"/>
</dbReference>
<keyword evidence="7 11" id="KW-0560">Oxidoreductase</keyword>
<evidence type="ECO:0000256" key="9">
    <source>
        <dbReference type="ARBA" id="ARBA00023014"/>
    </source>
</evidence>
<dbReference type="Pfam" id="PF12831">
    <property type="entry name" value="FAD_oxidored"/>
    <property type="match status" value="1"/>
</dbReference>
<keyword evidence="4" id="KW-0479">Metal-binding</keyword>
<evidence type="ECO:0000256" key="8">
    <source>
        <dbReference type="ARBA" id="ARBA00023004"/>
    </source>
</evidence>
<dbReference type="SUPFAM" id="SSF51905">
    <property type="entry name" value="FAD/NAD(P)-binding domain"/>
    <property type="match status" value="1"/>
</dbReference>
<evidence type="ECO:0000256" key="5">
    <source>
        <dbReference type="ARBA" id="ARBA00022827"/>
    </source>
</evidence>
<evidence type="ECO:0000256" key="1">
    <source>
        <dbReference type="ARBA" id="ARBA00001974"/>
    </source>
</evidence>
<dbReference type="PROSITE" id="PS00198">
    <property type="entry name" value="4FE4S_FER_1"/>
    <property type="match status" value="2"/>
</dbReference>
<feature type="domain" description="4Fe-4S ferredoxin-type" evidence="10">
    <location>
        <begin position="574"/>
        <end position="603"/>
    </location>
</feature>
<feature type="domain" description="4Fe-4S ferredoxin-type" evidence="10">
    <location>
        <begin position="281"/>
        <end position="315"/>
    </location>
</feature>
<feature type="domain" description="4Fe-4S ferredoxin-type" evidence="10">
    <location>
        <begin position="605"/>
        <end position="634"/>
    </location>
</feature>
<dbReference type="EMBL" id="LNQE01000964">
    <property type="protein sequence ID" value="KUG22468.1"/>
    <property type="molecule type" value="Genomic_DNA"/>
</dbReference>
<dbReference type="PANTHER" id="PTHR43498:SF1">
    <property type="entry name" value="COB--COM HETERODISULFIDE REDUCTASE IRON-SULFUR SUBUNIT A"/>
    <property type="match status" value="1"/>
</dbReference>
<evidence type="ECO:0000256" key="7">
    <source>
        <dbReference type="ARBA" id="ARBA00023002"/>
    </source>
</evidence>
<keyword evidence="9" id="KW-0411">Iron-sulfur</keyword>
<comment type="caution">
    <text evidence="11">The sequence shown here is derived from an EMBL/GenBank/DDBJ whole genome shotgun (WGS) entry which is preliminary data.</text>
</comment>
<dbReference type="InterPro" id="IPR017900">
    <property type="entry name" value="4Fe4S_Fe_S_CS"/>
</dbReference>
<evidence type="ECO:0000259" key="10">
    <source>
        <dbReference type="PROSITE" id="PS51379"/>
    </source>
</evidence>
<dbReference type="Gene3D" id="3.30.70.20">
    <property type="match status" value="3"/>
</dbReference>
<accession>A0A0W8FNW3</accession>
<organism evidence="11">
    <name type="scientific">hydrocarbon metagenome</name>
    <dbReference type="NCBI Taxonomy" id="938273"/>
    <lineage>
        <taxon>unclassified sequences</taxon>
        <taxon>metagenomes</taxon>
        <taxon>ecological metagenomes</taxon>
    </lineage>
</organism>
<gene>
    <name evidence="11" type="ORF">ASZ90_007751</name>
</gene>
<dbReference type="Gene3D" id="3.40.50.720">
    <property type="entry name" value="NAD(P)-binding Rossmann-like Domain"/>
    <property type="match status" value="1"/>
</dbReference>